<gene>
    <name evidence="3" type="ORF">BaRGS_00010930</name>
</gene>
<dbReference type="AlphaFoldDB" id="A0ABD0LEM7"/>
<keyword evidence="1" id="KW-0539">Nucleus</keyword>
<protein>
    <recommendedName>
        <fullName evidence="2">HTH psq-type domain-containing protein</fullName>
    </recommendedName>
</protein>
<dbReference type="EMBL" id="JACVVK020000055">
    <property type="protein sequence ID" value="KAK7497796.1"/>
    <property type="molecule type" value="Genomic_DNA"/>
</dbReference>
<evidence type="ECO:0000313" key="3">
    <source>
        <dbReference type="EMBL" id="KAK7497796.1"/>
    </source>
</evidence>
<comment type="subcellular location">
    <subcellularLocation>
        <location evidence="1">Nucleus</location>
    </subcellularLocation>
</comment>
<sequence>MEQAGNMEHRCCGSWETNGTNLMVSCYEPYTACPMTAVRMAEGGKMQKRAKWTNEEIQLALFQVTSSTMGLREASRAYGVPVSTLKRHLDKQNKFAIGKRQLGRPTIFTTEMEDEFAHHILQMESMCFGYTRKSCMQLAYEFAERNGLQHPFNQEKKSAGNDWLRLFLRRHPDITIRQPEPTSVDWGLLHKHFLSEA</sequence>
<keyword evidence="1" id="KW-0238">DNA-binding</keyword>
<evidence type="ECO:0000313" key="4">
    <source>
        <dbReference type="Proteomes" id="UP001519460"/>
    </source>
</evidence>
<proteinExistence type="predicted"/>
<comment type="caution">
    <text evidence="3">The sequence shown here is derived from an EMBL/GenBank/DDBJ whole genome shotgun (WGS) entry which is preliminary data.</text>
</comment>
<feature type="DNA-binding region" description="H-T-H motif" evidence="1">
    <location>
        <begin position="71"/>
        <end position="91"/>
    </location>
</feature>
<dbReference type="InterPro" id="IPR007889">
    <property type="entry name" value="HTH_Psq"/>
</dbReference>
<dbReference type="SUPFAM" id="SSF46689">
    <property type="entry name" value="Homeodomain-like"/>
    <property type="match status" value="1"/>
</dbReference>
<accession>A0ABD0LEM7</accession>
<organism evidence="3 4">
    <name type="scientific">Batillaria attramentaria</name>
    <dbReference type="NCBI Taxonomy" id="370345"/>
    <lineage>
        <taxon>Eukaryota</taxon>
        <taxon>Metazoa</taxon>
        <taxon>Spiralia</taxon>
        <taxon>Lophotrochozoa</taxon>
        <taxon>Mollusca</taxon>
        <taxon>Gastropoda</taxon>
        <taxon>Caenogastropoda</taxon>
        <taxon>Sorbeoconcha</taxon>
        <taxon>Cerithioidea</taxon>
        <taxon>Batillariidae</taxon>
        <taxon>Batillaria</taxon>
    </lineage>
</organism>
<dbReference type="PROSITE" id="PS50960">
    <property type="entry name" value="HTH_PSQ"/>
    <property type="match status" value="1"/>
</dbReference>
<keyword evidence="4" id="KW-1185">Reference proteome</keyword>
<dbReference type="Gene3D" id="1.10.10.60">
    <property type="entry name" value="Homeodomain-like"/>
    <property type="match status" value="1"/>
</dbReference>
<dbReference type="GO" id="GO:0003677">
    <property type="term" value="F:DNA binding"/>
    <property type="evidence" value="ECO:0007669"/>
    <property type="project" value="UniProtKB-UniRule"/>
</dbReference>
<dbReference type="GO" id="GO:0005634">
    <property type="term" value="C:nucleus"/>
    <property type="evidence" value="ECO:0007669"/>
    <property type="project" value="UniProtKB-SubCell"/>
</dbReference>
<dbReference type="InterPro" id="IPR009057">
    <property type="entry name" value="Homeodomain-like_sf"/>
</dbReference>
<name>A0ABD0LEM7_9CAEN</name>
<evidence type="ECO:0000256" key="1">
    <source>
        <dbReference type="PROSITE-ProRule" id="PRU00320"/>
    </source>
</evidence>
<feature type="domain" description="HTH psq-type" evidence="2">
    <location>
        <begin position="43"/>
        <end position="95"/>
    </location>
</feature>
<dbReference type="Pfam" id="PF05225">
    <property type="entry name" value="HTH_psq"/>
    <property type="match status" value="1"/>
</dbReference>
<reference evidence="3 4" key="1">
    <citation type="journal article" date="2023" name="Sci. Data">
        <title>Genome assembly of the Korean intertidal mud-creeper Batillaria attramentaria.</title>
        <authorList>
            <person name="Patra A.K."/>
            <person name="Ho P.T."/>
            <person name="Jun S."/>
            <person name="Lee S.J."/>
            <person name="Kim Y."/>
            <person name="Won Y.J."/>
        </authorList>
    </citation>
    <scope>NUCLEOTIDE SEQUENCE [LARGE SCALE GENOMIC DNA]</scope>
    <source>
        <strain evidence="3">Wonlab-2016</strain>
    </source>
</reference>
<dbReference type="Proteomes" id="UP001519460">
    <property type="component" value="Unassembled WGS sequence"/>
</dbReference>
<evidence type="ECO:0000259" key="2">
    <source>
        <dbReference type="PROSITE" id="PS50960"/>
    </source>
</evidence>